<dbReference type="Gene3D" id="3.30.1490.300">
    <property type="match status" value="1"/>
</dbReference>
<dbReference type="Pfam" id="PF11104">
    <property type="entry name" value="PilM_2"/>
    <property type="match status" value="1"/>
</dbReference>
<dbReference type="PANTHER" id="PTHR32432:SF3">
    <property type="entry name" value="ETHANOLAMINE UTILIZATION PROTEIN EUTJ"/>
    <property type="match status" value="1"/>
</dbReference>
<dbReference type="InterPro" id="IPR005883">
    <property type="entry name" value="PilM"/>
</dbReference>
<evidence type="ECO:0008006" key="3">
    <source>
        <dbReference type="Google" id="ProtNLM"/>
    </source>
</evidence>
<name>A0A1F6PGE8_9BACT</name>
<dbReference type="PANTHER" id="PTHR32432">
    <property type="entry name" value="CELL DIVISION PROTEIN FTSA-RELATED"/>
    <property type="match status" value="1"/>
</dbReference>
<dbReference type="AlphaFoldDB" id="A0A1F6PGE8"/>
<dbReference type="EMBL" id="MFRE01000002">
    <property type="protein sequence ID" value="OGH95188.1"/>
    <property type="molecule type" value="Genomic_DNA"/>
</dbReference>
<comment type="caution">
    <text evidence="1">The sequence shown here is derived from an EMBL/GenBank/DDBJ whole genome shotgun (WGS) entry which is preliminary data.</text>
</comment>
<dbReference type="CDD" id="cd24049">
    <property type="entry name" value="ASKHA_NBD_PilM"/>
    <property type="match status" value="1"/>
</dbReference>
<proteinExistence type="predicted"/>
<dbReference type="SUPFAM" id="SSF53067">
    <property type="entry name" value="Actin-like ATPase domain"/>
    <property type="match status" value="2"/>
</dbReference>
<sequence>MIFTFYIYYFTTLSTTCKLPLSRLFIFWYNKDTYMFFSKPKTYLGVDIGAGGMKMVELKKEKNRPVLTTYALSSERQDVHRLALTPDKTMAELSGEPTPKPLGDSFFTEENAEHYAKLLRHVARQARVSSKTATVSLPVSAVFHAAVNLPVAKKEESLPILKAEVKKLLPRPIDEMVLDYQLLPGDDRGKTQIFLINAVPRSVVAFYTMIFKKAGWGLEALEPESVALERSLVGKDNALSMVVDIGLERSNFFIIENGAVATHSSIEMGGGKVSELLNGVWNLDESLVEQAKYDVFNYLINSHFNAARGRFYELTRSIIDPIVKEIEYSFDLYLRQISSVERTPEKIILAGGASVLPFLPEIIAEKFKLKCYLGDPWGRVIYQDGLKPVLSRNGPRLAVAIGLALRGML</sequence>
<accession>A0A1F6PGE8</accession>
<protein>
    <recommendedName>
        <fullName evidence="3">SHS2 domain-containing protein</fullName>
    </recommendedName>
</protein>
<evidence type="ECO:0000313" key="2">
    <source>
        <dbReference type="Proteomes" id="UP000178254"/>
    </source>
</evidence>
<dbReference type="Proteomes" id="UP000178254">
    <property type="component" value="Unassembled WGS sequence"/>
</dbReference>
<dbReference type="STRING" id="1798709.A2538_03385"/>
<dbReference type="InterPro" id="IPR043129">
    <property type="entry name" value="ATPase_NBD"/>
</dbReference>
<dbReference type="Gene3D" id="3.30.420.40">
    <property type="match status" value="2"/>
</dbReference>
<organism evidence="1 2">
    <name type="scientific">Candidatus Magasanikbacteria bacterium RIFOXYD2_FULL_41_14</name>
    <dbReference type="NCBI Taxonomy" id="1798709"/>
    <lineage>
        <taxon>Bacteria</taxon>
        <taxon>Candidatus Magasanikiibacteriota</taxon>
    </lineage>
</organism>
<evidence type="ECO:0000313" key="1">
    <source>
        <dbReference type="EMBL" id="OGH95188.1"/>
    </source>
</evidence>
<gene>
    <name evidence="1" type="ORF">A2538_03385</name>
</gene>
<dbReference type="InterPro" id="IPR050696">
    <property type="entry name" value="FtsA/MreB"/>
</dbReference>
<reference evidence="1 2" key="1">
    <citation type="journal article" date="2016" name="Nat. Commun.">
        <title>Thousands of microbial genomes shed light on interconnected biogeochemical processes in an aquifer system.</title>
        <authorList>
            <person name="Anantharaman K."/>
            <person name="Brown C.T."/>
            <person name="Hug L.A."/>
            <person name="Sharon I."/>
            <person name="Castelle C.J."/>
            <person name="Probst A.J."/>
            <person name="Thomas B.C."/>
            <person name="Singh A."/>
            <person name="Wilkins M.J."/>
            <person name="Karaoz U."/>
            <person name="Brodie E.L."/>
            <person name="Williams K.H."/>
            <person name="Hubbard S.S."/>
            <person name="Banfield J.F."/>
        </authorList>
    </citation>
    <scope>NUCLEOTIDE SEQUENCE [LARGE SCALE GENOMIC DNA]</scope>
</reference>